<dbReference type="InterPro" id="IPR047640">
    <property type="entry name" value="RpiR-like"/>
</dbReference>
<organism evidence="4 5">
    <name type="scientific">Streptomyces lividans 1326</name>
    <dbReference type="NCBI Taxonomy" id="1200984"/>
    <lineage>
        <taxon>Bacteria</taxon>
        <taxon>Bacillati</taxon>
        <taxon>Actinomycetota</taxon>
        <taxon>Actinomycetes</taxon>
        <taxon>Kitasatosporales</taxon>
        <taxon>Streptomycetaceae</taxon>
        <taxon>Streptomyces</taxon>
    </lineage>
</organism>
<name>A0A7U9DLZ1_STRLI</name>
<dbReference type="EMBL" id="CM001889">
    <property type="protein sequence ID" value="EOY45422.1"/>
    <property type="molecule type" value="Genomic_DNA"/>
</dbReference>
<dbReference type="Pfam" id="PF01380">
    <property type="entry name" value="SIS"/>
    <property type="match status" value="1"/>
</dbReference>
<evidence type="ECO:0000259" key="3">
    <source>
        <dbReference type="PROSITE" id="PS51071"/>
    </source>
</evidence>
<dbReference type="Gene3D" id="3.40.50.10490">
    <property type="entry name" value="Glucose-6-phosphate isomerase like protein, domain 1"/>
    <property type="match status" value="1"/>
</dbReference>
<accession>A0A7U9DLZ1</accession>
<keyword evidence="1" id="KW-0175">Coiled coil</keyword>
<dbReference type="PANTHER" id="PTHR30514:SF18">
    <property type="entry name" value="RPIR-FAMILY TRANSCRIPTIONAL REGULATOR"/>
    <property type="match status" value="1"/>
</dbReference>
<gene>
    <name evidence="4" type="ORF">SLI_0703</name>
</gene>
<dbReference type="InterPro" id="IPR009057">
    <property type="entry name" value="Homeodomain-like_sf"/>
</dbReference>
<dbReference type="PANTHER" id="PTHR30514">
    <property type="entry name" value="GLUCOKINASE"/>
    <property type="match status" value="1"/>
</dbReference>
<evidence type="ECO:0000256" key="1">
    <source>
        <dbReference type="SAM" id="Coils"/>
    </source>
</evidence>
<dbReference type="PROSITE" id="PS51071">
    <property type="entry name" value="HTH_RPIR"/>
    <property type="match status" value="1"/>
</dbReference>
<dbReference type="InterPro" id="IPR046348">
    <property type="entry name" value="SIS_dom_sf"/>
</dbReference>
<feature type="region of interest" description="Disordered" evidence="2">
    <location>
        <begin position="70"/>
        <end position="89"/>
    </location>
</feature>
<sequence>MRLLEGLAQGTAGTARRAGSVLLALAPAPAENVVGGVGLRPVLFRDGHDVGSSSVSAGSSVTAGSRATRCYPRRRGPVTGPGGPVAGRRGWAMLTSVGDMGDEGGAPVPSPQQARAQASAITSGRAAPESEISPTSRLRTLFDRPRLSPGQRRIAQYLIEHLTEAAFLSITDLADRVGVSQPSVTRFASAVGFSGYPALREQLQAIALGGRGGSAAEEYRGNELQAAVDAEIENLENLRRDFADADRVIDVGRKLAASAPLTVLGLRISVSLAEYFAYAARRVHPDVRLVTRGGTVAYDALLQSREAGGTWVLAFSMPRHAHETLGAVRVARGAGLKVALITDLALGPVVDEADVTFATGTGSRLVFDSYAAPGVMCAALLQAMTDADPERTQARLEEYEQVADQHQFFLRD</sequence>
<feature type="coiled-coil region" evidence="1">
    <location>
        <begin position="221"/>
        <end position="248"/>
    </location>
</feature>
<evidence type="ECO:0000256" key="2">
    <source>
        <dbReference type="SAM" id="MobiDB-lite"/>
    </source>
</evidence>
<dbReference type="InterPro" id="IPR000281">
    <property type="entry name" value="HTH_RpiR"/>
</dbReference>
<dbReference type="InterPro" id="IPR036388">
    <property type="entry name" value="WH-like_DNA-bd_sf"/>
</dbReference>
<feature type="domain" description="HTH rpiR-type" evidence="3">
    <location>
        <begin position="134"/>
        <end position="210"/>
    </location>
</feature>
<dbReference type="GO" id="GO:0003700">
    <property type="term" value="F:DNA-binding transcription factor activity"/>
    <property type="evidence" value="ECO:0007669"/>
    <property type="project" value="InterPro"/>
</dbReference>
<dbReference type="GO" id="GO:0003677">
    <property type="term" value="F:DNA binding"/>
    <property type="evidence" value="ECO:0007669"/>
    <property type="project" value="InterPro"/>
</dbReference>
<evidence type="ECO:0000313" key="5">
    <source>
        <dbReference type="Proteomes" id="UP000014062"/>
    </source>
</evidence>
<dbReference type="SUPFAM" id="SSF53697">
    <property type="entry name" value="SIS domain"/>
    <property type="match status" value="1"/>
</dbReference>
<reference evidence="5" key="1">
    <citation type="journal article" date="2013" name="Genome Biol. Evol.">
        <title>The genome sequence of Streptomyces lividans 66 reveals a novel tRNA-dependent peptide biosynthetic system within a metal-related genomic island.</title>
        <authorList>
            <person name="Cruz-Morales P."/>
            <person name="Vijgenboom E."/>
            <person name="Iruegas-Bocardo F."/>
            <person name="Girard G."/>
            <person name="Yanez-Guerra L.A."/>
            <person name="Ramos-Aboites H.E."/>
            <person name="Pernodet J.L."/>
            <person name="Anne J."/>
            <person name="van Wezel G.P."/>
            <person name="Barona-Gomez F."/>
        </authorList>
    </citation>
    <scope>NUCLEOTIDE SEQUENCE [LARGE SCALE GENOMIC DNA]</scope>
    <source>
        <strain evidence="5">1326</strain>
    </source>
</reference>
<dbReference type="Gene3D" id="1.10.10.10">
    <property type="entry name" value="Winged helix-like DNA-binding domain superfamily/Winged helix DNA-binding domain"/>
    <property type="match status" value="1"/>
</dbReference>
<proteinExistence type="predicted"/>
<dbReference type="SUPFAM" id="SSF46689">
    <property type="entry name" value="Homeodomain-like"/>
    <property type="match status" value="1"/>
</dbReference>
<evidence type="ECO:0000313" key="4">
    <source>
        <dbReference type="EMBL" id="EOY45422.1"/>
    </source>
</evidence>
<dbReference type="AlphaFoldDB" id="A0A7U9DLZ1"/>
<dbReference type="Proteomes" id="UP000014062">
    <property type="component" value="Chromosome"/>
</dbReference>
<dbReference type="InterPro" id="IPR001347">
    <property type="entry name" value="SIS_dom"/>
</dbReference>
<dbReference type="Pfam" id="PF01418">
    <property type="entry name" value="HTH_6"/>
    <property type="match status" value="1"/>
</dbReference>
<dbReference type="GO" id="GO:1901135">
    <property type="term" value="P:carbohydrate derivative metabolic process"/>
    <property type="evidence" value="ECO:0007669"/>
    <property type="project" value="InterPro"/>
</dbReference>
<dbReference type="GO" id="GO:0097367">
    <property type="term" value="F:carbohydrate derivative binding"/>
    <property type="evidence" value="ECO:0007669"/>
    <property type="project" value="InterPro"/>
</dbReference>
<protein>
    <submittedName>
        <fullName evidence="4">Transcriptional regulator</fullName>
    </submittedName>
</protein>